<sequence>MTKTPLLAVLALAALSATPAASQSAEQFVDAFSGAWYSFDAARASGTEPCRIELEAGADDLQRGHAAASAGCAAPLSELARWDIENGQLHLMNETGGSIALLGGNQVRVTGDVVGEAGTLILDRSEGAPEAAALSAALRKHRCIYRGYSQDCAPKEELHQPEMIEEGGTYANVEVLVQLNVRGQPRGDAGALGVLEPGSCLKVNYCATASDGIWCRAQFGEQSGWVKKTSLRQSEWPVLTFANSCPHDEG</sequence>
<dbReference type="InterPro" id="IPR021140">
    <property type="entry name" value="Inh/Omp19"/>
</dbReference>
<gene>
    <name evidence="4" type="ORF">PVT71_17620</name>
</gene>
<accession>A0AAU8ANA4</accession>
<keyword evidence="4" id="KW-0646">Protease inhibitor</keyword>
<dbReference type="SUPFAM" id="SSF50882">
    <property type="entry name" value="beta-Barrel protease inhibitors"/>
    <property type="match status" value="1"/>
</dbReference>
<dbReference type="InterPro" id="IPR016085">
    <property type="entry name" value="Protease_inh_B-barrel_dom"/>
</dbReference>
<dbReference type="GO" id="GO:0004866">
    <property type="term" value="F:endopeptidase inhibitor activity"/>
    <property type="evidence" value="ECO:0007669"/>
    <property type="project" value="InterPro"/>
</dbReference>
<feature type="domain" description="Alkaline proteinase inhibitor/ Outer membrane lipoprotein Omp19" evidence="3">
    <location>
        <begin position="30"/>
        <end position="103"/>
    </location>
</feature>
<keyword evidence="4" id="KW-0481">Metalloenzyme inhibitor</keyword>
<dbReference type="EMBL" id="CP123385">
    <property type="protein sequence ID" value="XCC96498.1"/>
    <property type="molecule type" value="Genomic_DNA"/>
</dbReference>
<evidence type="ECO:0000313" key="4">
    <source>
        <dbReference type="EMBL" id="XCC96498.1"/>
    </source>
</evidence>
<evidence type="ECO:0000259" key="3">
    <source>
        <dbReference type="Pfam" id="PF02974"/>
    </source>
</evidence>
<dbReference type="Gene3D" id="2.30.30.40">
    <property type="entry name" value="SH3 Domains"/>
    <property type="match status" value="1"/>
</dbReference>
<feature type="signal peptide" evidence="2">
    <location>
        <begin position="1"/>
        <end position="22"/>
    </location>
</feature>
<feature type="chain" id="PRO_5043919181" evidence="2">
    <location>
        <begin position="23"/>
        <end position="250"/>
    </location>
</feature>
<reference evidence="4" key="1">
    <citation type="submission" date="2023-02" db="EMBL/GenBank/DDBJ databases">
        <title>Description and genomic characterization of Salipiger bruguierae sp. nov., isolated from the sediment of mangrove plant Bruguiera sexangula.</title>
        <authorList>
            <person name="Long M."/>
        </authorList>
    </citation>
    <scope>NUCLEOTIDE SEQUENCE</scope>
    <source>
        <strain evidence="4">H15</strain>
    </source>
</reference>
<evidence type="ECO:0000256" key="2">
    <source>
        <dbReference type="SAM" id="SignalP"/>
    </source>
</evidence>
<dbReference type="Pfam" id="PF02974">
    <property type="entry name" value="Inh"/>
    <property type="match status" value="1"/>
</dbReference>
<proteinExistence type="predicted"/>
<protein>
    <submittedName>
        <fullName evidence="4">AprI/Inh family metalloprotease inhibitor</fullName>
    </submittedName>
</protein>
<keyword evidence="1 2" id="KW-0732">Signal</keyword>
<organism evidence="4">
    <name type="scientific">Alloyangia sp. H15</name>
    <dbReference type="NCBI Taxonomy" id="3029062"/>
    <lineage>
        <taxon>Bacteria</taxon>
        <taxon>Pseudomonadati</taxon>
        <taxon>Pseudomonadota</taxon>
        <taxon>Alphaproteobacteria</taxon>
        <taxon>Rhodobacterales</taxon>
        <taxon>Roseobacteraceae</taxon>
        <taxon>Alloyangia</taxon>
    </lineage>
</organism>
<evidence type="ECO:0000256" key="1">
    <source>
        <dbReference type="ARBA" id="ARBA00022729"/>
    </source>
</evidence>
<dbReference type="AlphaFoldDB" id="A0AAU8ANA4"/>
<dbReference type="Gene3D" id="2.40.128.10">
    <property type="match status" value="1"/>
</dbReference>
<dbReference type="RefSeq" id="WP_353475377.1">
    <property type="nucleotide sequence ID" value="NZ_CP123385.1"/>
</dbReference>
<name>A0AAU8ANA4_9RHOB</name>
<keyword evidence="4" id="KW-0483">Metalloprotease inhibitor</keyword>